<dbReference type="Pfam" id="PF00266">
    <property type="entry name" value="Aminotran_5"/>
    <property type="match status" value="1"/>
</dbReference>
<dbReference type="Proteomes" id="UP000824247">
    <property type="component" value="Unassembled WGS sequence"/>
</dbReference>
<evidence type="ECO:0000313" key="7">
    <source>
        <dbReference type="EMBL" id="MBU3830879.1"/>
    </source>
</evidence>
<dbReference type="PROSITE" id="PS00595">
    <property type="entry name" value="AA_TRANSFER_CLASS_5"/>
    <property type="match status" value="1"/>
</dbReference>
<dbReference type="InterPro" id="IPR015422">
    <property type="entry name" value="PyrdxlP-dep_Trfase_small"/>
</dbReference>
<dbReference type="InterPro" id="IPR015421">
    <property type="entry name" value="PyrdxlP-dep_Trfase_major"/>
</dbReference>
<comment type="catalytic activity">
    <reaction evidence="4">
        <text>(sulfur carrier)-H + L-cysteine = (sulfur carrier)-SH + L-alanine</text>
        <dbReference type="Rhea" id="RHEA:43892"/>
        <dbReference type="Rhea" id="RHEA-COMP:14737"/>
        <dbReference type="Rhea" id="RHEA-COMP:14739"/>
        <dbReference type="ChEBI" id="CHEBI:29917"/>
        <dbReference type="ChEBI" id="CHEBI:35235"/>
        <dbReference type="ChEBI" id="CHEBI:57972"/>
        <dbReference type="ChEBI" id="CHEBI:64428"/>
        <dbReference type="EC" id="2.8.1.7"/>
    </reaction>
</comment>
<dbReference type="PANTHER" id="PTHR43586:SF8">
    <property type="entry name" value="CYSTEINE DESULFURASE 1, CHLOROPLASTIC"/>
    <property type="match status" value="1"/>
</dbReference>
<dbReference type="AlphaFoldDB" id="A0A9E2KWT4"/>
<dbReference type="PANTHER" id="PTHR43586">
    <property type="entry name" value="CYSTEINE DESULFURASE"/>
    <property type="match status" value="1"/>
</dbReference>
<keyword evidence="7" id="KW-0032">Aminotransferase</keyword>
<comment type="similarity">
    <text evidence="2">Belongs to the class-V pyridoxal-phosphate-dependent aminotransferase family. Csd subfamily.</text>
</comment>
<evidence type="ECO:0000313" key="8">
    <source>
        <dbReference type="Proteomes" id="UP000824247"/>
    </source>
</evidence>
<protein>
    <submittedName>
        <fullName evidence="7">Aminotransferase class V-fold PLP-dependent enzyme</fullName>
    </submittedName>
</protein>
<reference evidence="7" key="1">
    <citation type="journal article" date="2021" name="PeerJ">
        <title>Extensive microbial diversity within the chicken gut microbiome revealed by metagenomics and culture.</title>
        <authorList>
            <person name="Gilroy R."/>
            <person name="Ravi A."/>
            <person name="Getino M."/>
            <person name="Pursley I."/>
            <person name="Horton D.L."/>
            <person name="Alikhan N.F."/>
            <person name="Baker D."/>
            <person name="Gharbi K."/>
            <person name="Hall N."/>
            <person name="Watson M."/>
            <person name="Adriaenssens E.M."/>
            <person name="Foster-Nyarko E."/>
            <person name="Jarju S."/>
            <person name="Secka A."/>
            <person name="Antonio M."/>
            <person name="Oren A."/>
            <person name="Chaudhuri R.R."/>
            <person name="La Ragione R."/>
            <person name="Hildebrand F."/>
            <person name="Pallen M.J."/>
        </authorList>
    </citation>
    <scope>NUCLEOTIDE SEQUENCE</scope>
    <source>
        <strain evidence="7">A5-1222</strain>
    </source>
</reference>
<comment type="cofactor">
    <cofactor evidence="1 5">
        <name>pyridoxal 5'-phosphate</name>
        <dbReference type="ChEBI" id="CHEBI:597326"/>
    </cofactor>
</comment>
<dbReference type="GO" id="GO:0031071">
    <property type="term" value="F:cysteine desulfurase activity"/>
    <property type="evidence" value="ECO:0007669"/>
    <property type="project" value="UniProtKB-EC"/>
</dbReference>
<evidence type="ECO:0000256" key="2">
    <source>
        <dbReference type="ARBA" id="ARBA00010447"/>
    </source>
</evidence>
<dbReference type="Gene3D" id="3.90.1150.10">
    <property type="entry name" value="Aspartate Aminotransferase, domain 1"/>
    <property type="match status" value="1"/>
</dbReference>
<name>A0A9E2KWT4_9BACT</name>
<organism evidence="7 8">
    <name type="scientific">Candidatus Ureaplasma intestinipullorum</name>
    <dbReference type="NCBI Taxonomy" id="2838770"/>
    <lineage>
        <taxon>Bacteria</taxon>
        <taxon>Bacillati</taxon>
        <taxon>Mycoplasmatota</taxon>
        <taxon>Mycoplasmoidales</taxon>
        <taxon>Mycoplasmoidaceae</taxon>
        <taxon>Ureaplasma</taxon>
    </lineage>
</organism>
<reference evidence="7" key="2">
    <citation type="submission" date="2021-04" db="EMBL/GenBank/DDBJ databases">
        <authorList>
            <person name="Gilroy R."/>
        </authorList>
    </citation>
    <scope>NUCLEOTIDE SEQUENCE</scope>
    <source>
        <strain evidence="7">A5-1222</strain>
    </source>
</reference>
<dbReference type="SUPFAM" id="SSF53383">
    <property type="entry name" value="PLP-dependent transferases"/>
    <property type="match status" value="1"/>
</dbReference>
<evidence type="ECO:0000259" key="6">
    <source>
        <dbReference type="Pfam" id="PF00266"/>
    </source>
</evidence>
<keyword evidence="3" id="KW-0663">Pyridoxal phosphate</keyword>
<sequence>MLNLKKDFPWFQNNPEYTYMDSGATTLKPQVVIDAVLDYYQNWSTNPHNTDSSFTNHAHNLVENTRKKIADLINSEVDEIIFNSGATEGLNMIANSICDQLLEGDEIILTYGEHASNILPWMQNANKKGLVIKYVGDKNHFPKPEDFKNILSNKTKVVSFSSGFNLTGDRLDETSISDIVKNYNKDIYVVVDATQSIQHRLIDVRKSNIDYMVCSAHKMFGPTGVGMCFIRKELMPTTTPIRFGGGMNFSIEPHSFELMEGYMKFEGGTQNIAGIIGWSAAIDYIKSIGYDKIRQHELELAKYANDLLSKIPNIIIYNEGNDTPTIAFNYKDVFCQDMASYLGKNNIIVRSGLSCAKLFCNIIDTKALIRCSFYIYNTKEDVDRLYEVLLKFKKGDEIDVLF</sequence>
<evidence type="ECO:0000256" key="5">
    <source>
        <dbReference type="RuleBase" id="RU004504"/>
    </source>
</evidence>
<evidence type="ECO:0000256" key="1">
    <source>
        <dbReference type="ARBA" id="ARBA00001933"/>
    </source>
</evidence>
<evidence type="ECO:0000256" key="3">
    <source>
        <dbReference type="ARBA" id="ARBA00022898"/>
    </source>
</evidence>
<dbReference type="EMBL" id="JAHLFM010000027">
    <property type="protein sequence ID" value="MBU3830879.1"/>
    <property type="molecule type" value="Genomic_DNA"/>
</dbReference>
<keyword evidence="7" id="KW-0808">Transferase</keyword>
<dbReference type="InterPro" id="IPR000192">
    <property type="entry name" value="Aminotrans_V_dom"/>
</dbReference>
<evidence type="ECO:0000256" key="4">
    <source>
        <dbReference type="ARBA" id="ARBA00050776"/>
    </source>
</evidence>
<gene>
    <name evidence="7" type="ORF">H9897_01875</name>
</gene>
<proteinExistence type="inferred from homology"/>
<accession>A0A9E2KWT4</accession>
<dbReference type="InterPro" id="IPR015424">
    <property type="entry name" value="PyrdxlP-dep_Trfase"/>
</dbReference>
<dbReference type="Gene3D" id="3.40.640.10">
    <property type="entry name" value="Type I PLP-dependent aspartate aminotransferase-like (Major domain)"/>
    <property type="match status" value="1"/>
</dbReference>
<dbReference type="InterPro" id="IPR020578">
    <property type="entry name" value="Aminotrans_V_PyrdxlP_BS"/>
</dbReference>
<comment type="caution">
    <text evidence="7">The sequence shown here is derived from an EMBL/GenBank/DDBJ whole genome shotgun (WGS) entry which is preliminary data.</text>
</comment>
<feature type="domain" description="Aminotransferase class V" evidence="6">
    <location>
        <begin position="19"/>
        <end position="385"/>
    </location>
</feature>
<dbReference type="GO" id="GO:0008483">
    <property type="term" value="F:transaminase activity"/>
    <property type="evidence" value="ECO:0007669"/>
    <property type="project" value="UniProtKB-KW"/>
</dbReference>